<dbReference type="GO" id="GO:0009306">
    <property type="term" value="P:protein secretion"/>
    <property type="evidence" value="ECO:0007669"/>
    <property type="project" value="InterPro"/>
</dbReference>
<evidence type="ECO:0000256" key="1">
    <source>
        <dbReference type="ARBA" id="ARBA00022824"/>
    </source>
</evidence>
<keyword evidence="6" id="KW-1185">Reference proteome</keyword>
<evidence type="ECO:0000256" key="2">
    <source>
        <dbReference type="SAM" id="SignalP"/>
    </source>
</evidence>
<dbReference type="Pfam" id="PF07749">
    <property type="entry name" value="ERp29"/>
    <property type="match status" value="1"/>
</dbReference>
<evidence type="ECO:0000313" key="5">
    <source>
        <dbReference type="EMBL" id="CAD7620775.1"/>
    </source>
</evidence>
<protein>
    <submittedName>
        <fullName evidence="5">Uncharacterized protein</fullName>
    </submittedName>
</protein>
<reference evidence="5" key="1">
    <citation type="submission" date="2020-11" db="EMBL/GenBank/DDBJ databases">
        <authorList>
            <person name="Tran Van P."/>
        </authorList>
    </citation>
    <scope>NUCLEOTIDE SEQUENCE</scope>
</reference>
<feature type="chain" id="PRO_5036210913" evidence="2">
    <location>
        <begin position="32"/>
        <end position="236"/>
    </location>
</feature>
<name>A0A7R9KF48_9ACAR</name>
<feature type="domain" description="Endoplasmic reticulum resident protein 29 C-terminal" evidence="3">
    <location>
        <begin position="155"/>
        <end position="231"/>
    </location>
</feature>
<dbReference type="AlphaFoldDB" id="A0A7R9KF48"/>
<dbReference type="PANTHER" id="PTHR12211:SF0">
    <property type="entry name" value="ENDOPLASMIC RETICULUM RESIDENT PROTEIN 29"/>
    <property type="match status" value="1"/>
</dbReference>
<dbReference type="InterPro" id="IPR036249">
    <property type="entry name" value="Thioredoxin-like_sf"/>
</dbReference>
<dbReference type="EMBL" id="CAJPIZ010000346">
    <property type="protein sequence ID" value="CAG2101205.1"/>
    <property type="molecule type" value="Genomic_DNA"/>
</dbReference>
<evidence type="ECO:0000259" key="3">
    <source>
        <dbReference type="Pfam" id="PF07749"/>
    </source>
</evidence>
<accession>A0A7R9KF48</accession>
<dbReference type="Proteomes" id="UP000759131">
    <property type="component" value="Unassembled WGS sequence"/>
</dbReference>
<proteinExistence type="predicted"/>
<evidence type="ECO:0000259" key="4">
    <source>
        <dbReference type="Pfam" id="PF07912"/>
    </source>
</evidence>
<evidence type="ECO:0000313" key="6">
    <source>
        <dbReference type="Proteomes" id="UP000759131"/>
    </source>
</evidence>
<dbReference type="InterPro" id="IPR012883">
    <property type="entry name" value="ERp29_N"/>
</dbReference>
<organism evidence="5">
    <name type="scientific">Medioppia subpectinata</name>
    <dbReference type="NCBI Taxonomy" id="1979941"/>
    <lineage>
        <taxon>Eukaryota</taxon>
        <taxon>Metazoa</taxon>
        <taxon>Ecdysozoa</taxon>
        <taxon>Arthropoda</taxon>
        <taxon>Chelicerata</taxon>
        <taxon>Arachnida</taxon>
        <taxon>Acari</taxon>
        <taxon>Acariformes</taxon>
        <taxon>Sarcoptiformes</taxon>
        <taxon>Oribatida</taxon>
        <taxon>Brachypylina</taxon>
        <taxon>Oppioidea</taxon>
        <taxon>Oppiidae</taxon>
        <taxon>Medioppia</taxon>
    </lineage>
</organism>
<dbReference type="InterPro" id="IPR011679">
    <property type="entry name" value="ERp29_C"/>
</dbReference>
<keyword evidence="1" id="KW-0256">Endoplasmic reticulum</keyword>
<feature type="signal peptide" evidence="2">
    <location>
        <begin position="1"/>
        <end position="31"/>
    </location>
</feature>
<dbReference type="InterPro" id="IPR016855">
    <property type="entry name" value="ERp29"/>
</dbReference>
<keyword evidence="2" id="KW-0732">Signal</keyword>
<dbReference type="Pfam" id="PF07912">
    <property type="entry name" value="ERp29_N"/>
    <property type="match status" value="1"/>
</dbReference>
<feature type="domain" description="ERp29 N-terminal" evidence="4">
    <location>
        <begin position="33"/>
        <end position="150"/>
    </location>
</feature>
<dbReference type="Gene3D" id="1.20.1150.12">
    <property type="entry name" value="Endoplasmic reticulum resident protein 29, C-terminal domain"/>
    <property type="match status" value="1"/>
</dbReference>
<gene>
    <name evidence="5" type="ORF">OSB1V03_LOCUS1256</name>
</gene>
<dbReference type="InterPro" id="IPR036356">
    <property type="entry name" value="ERp29_C_sf"/>
</dbReference>
<dbReference type="EMBL" id="OC854921">
    <property type="protein sequence ID" value="CAD7620775.1"/>
    <property type="molecule type" value="Genomic_DNA"/>
</dbReference>
<dbReference type="SUPFAM" id="SSF52833">
    <property type="entry name" value="Thioredoxin-like"/>
    <property type="match status" value="1"/>
</dbReference>
<dbReference type="Gene3D" id="3.40.30.10">
    <property type="entry name" value="Glutaredoxin"/>
    <property type="match status" value="1"/>
</dbReference>
<dbReference type="GO" id="GO:0005788">
    <property type="term" value="C:endoplasmic reticulum lumen"/>
    <property type="evidence" value="ECO:0007669"/>
    <property type="project" value="InterPro"/>
</dbReference>
<dbReference type="OrthoDB" id="417262at2759"/>
<dbReference type="PANTHER" id="PTHR12211">
    <property type="entry name" value="ENDOPLASMIC RETICULUM PROTEIN ERP29"/>
    <property type="match status" value="1"/>
</dbReference>
<sequence length="236" mass="26830">MIASVEMRQLSPICWSLVLAVVSLMASPSRALSGSVVLDSLTFDKVVTKFKASLVKFDIQYPYGEKHQEFEKVSQLAKTAPNLLIAEVGVHEFGDKEGMDLAAKYSITRDDLPVIKLFVNGVTDEAVHYDDEFKSDPIIRFIRRHSGIRIPLEMCLEEFDDLAQRFMAEKASDRQRRDVLDAAQRLMNELSDGERKKWADIYIQFMTKVIEKGDQFIATETSRLEGIVSQNDNCEE</sequence>
<dbReference type="SUPFAM" id="SSF47933">
    <property type="entry name" value="ERP29 C domain-like"/>
    <property type="match status" value="1"/>
</dbReference>